<organism evidence="2 3">
    <name type="scientific">Ditylenchus dipsaci</name>
    <dbReference type="NCBI Taxonomy" id="166011"/>
    <lineage>
        <taxon>Eukaryota</taxon>
        <taxon>Metazoa</taxon>
        <taxon>Ecdysozoa</taxon>
        <taxon>Nematoda</taxon>
        <taxon>Chromadorea</taxon>
        <taxon>Rhabditida</taxon>
        <taxon>Tylenchina</taxon>
        <taxon>Tylenchomorpha</taxon>
        <taxon>Sphaerularioidea</taxon>
        <taxon>Anguinidae</taxon>
        <taxon>Anguininae</taxon>
        <taxon>Ditylenchus</taxon>
    </lineage>
</organism>
<keyword evidence="2" id="KW-1185">Reference proteome</keyword>
<dbReference type="Proteomes" id="UP000887574">
    <property type="component" value="Unplaced"/>
</dbReference>
<accession>A0A915DHN3</accession>
<proteinExistence type="predicted"/>
<evidence type="ECO:0000256" key="1">
    <source>
        <dbReference type="SAM" id="MobiDB-lite"/>
    </source>
</evidence>
<protein>
    <submittedName>
        <fullName evidence="3">Tyrosine-protein phosphatase domain-containing protein</fullName>
    </submittedName>
</protein>
<reference evidence="3" key="1">
    <citation type="submission" date="2022-11" db="UniProtKB">
        <authorList>
            <consortium name="WormBaseParasite"/>
        </authorList>
    </citation>
    <scope>IDENTIFICATION</scope>
</reference>
<feature type="region of interest" description="Disordered" evidence="1">
    <location>
        <begin position="66"/>
        <end position="85"/>
    </location>
</feature>
<feature type="compositionally biased region" description="Polar residues" evidence="1">
    <location>
        <begin position="167"/>
        <end position="180"/>
    </location>
</feature>
<name>A0A915DHN3_9BILA</name>
<feature type="compositionally biased region" description="Low complexity" evidence="1">
    <location>
        <begin position="1"/>
        <end position="14"/>
    </location>
</feature>
<dbReference type="AlphaFoldDB" id="A0A915DHN3"/>
<dbReference type="WBParaSite" id="jg20013.1">
    <property type="protein sequence ID" value="jg20013.1"/>
    <property type="gene ID" value="jg20013"/>
</dbReference>
<evidence type="ECO:0000313" key="2">
    <source>
        <dbReference type="Proteomes" id="UP000887574"/>
    </source>
</evidence>
<feature type="compositionally biased region" description="Low complexity" evidence="1">
    <location>
        <begin position="142"/>
        <end position="159"/>
    </location>
</feature>
<sequence length="180" mass="19535">MSTAEASTSSNASTDDPVADGSKKRKSVRLQRTESRASSAPTVGRKGKGRNMSLKDVLTLRNGSVFNAQNGVHSRGSEKRSKEIQPGLRAMLYGLTLKMEREEANFKKQQHKKQSPMTMTTARSSCPASPTTASHSKREWTTSRLFSKKSSSTKSNRTKTAIKFMGSSATGMTASSPLTK</sequence>
<evidence type="ECO:0000313" key="3">
    <source>
        <dbReference type="WBParaSite" id="jg20013.1"/>
    </source>
</evidence>
<feature type="compositionally biased region" description="Polar residues" evidence="1">
    <location>
        <begin position="115"/>
        <end position="134"/>
    </location>
</feature>
<feature type="region of interest" description="Disordered" evidence="1">
    <location>
        <begin position="104"/>
        <end position="180"/>
    </location>
</feature>
<feature type="region of interest" description="Disordered" evidence="1">
    <location>
        <begin position="1"/>
        <end position="53"/>
    </location>
</feature>